<dbReference type="GO" id="GO:0032259">
    <property type="term" value="P:methylation"/>
    <property type="evidence" value="ECO:0007669"/>
    <property type="project" value="UniProtKB-KW"/>
</dbReference>
<dbReference type="RefSeq" id="WP_101637209.1">
    <property type="nucleotide sequence ID" value="NZ_BQNW01000001.1"/>
</dbReference>
<feature type="domain" description="Methyltransferase" evidence="1">
    <location>
        <begin position="54"/>
        <end position="135"/>
    </location>
</feature>
<dbReference type="CDD" id="cd02440">
    <property type="entry name" value="AdoMet_MTases"/>
    <property type="match status" value="1"/>
</dbReference>
<protein>
    <submittedName>
        <fullName evidence="3">Class I SAM-dependent methyltransferase</fullName>
    </submittedName>
</protein>
<dbReference type="EMBL" id="PKHU01000004">
    <property type="protein sequence ID" value="PKZ29144.1"/>
    <property type="molecule type" value="Genomic_DNA"/>
</dbReference>
<dbReference type="EMBL" id="JAPXGO010000002">
    <property type="protein sequence ID" value="MCZ6159706.1"/>
    <property type="molecule type" value="Genomic_DNA"/>
</dbReference>
<dbReference type="Pfam" id="PF13649">
    <property type="entry name" value="Methyltransf_25"/>
    <property type="match status" value="1"/>
</dbReference>
<accession>A0A2I1N9T0</accession>
<dbReference type="Gene3D" id="3.40.50.150">
    <property type="entry name" value="Vaccinia Virus protein VP39"/>
    <property type="match status" value="1"/>
</dbReference>
<dbReference type="Proteomes" id="UP000234639">
    <property type="component" value="Unassembled WGS sequence"/>
</dbReference>
<reference evidence="3 4" key="1">
    <citation type="submission" date="2017-12" db="EMBL/GenBank/DDBJ databases">
        <title>Phylogenetic diversity of female urinary microbiome.</title>
        <authorList>
            <person name="Thomas-White K."/>
            <person name="Wolfe A.J."/>
        </authorList>
    </citation>
    <scope>NUCLEOTIDE SEQUENCE [LARGE SCALE GENOMIC DNA]</scope>
    <source>
        <strain evidence="3 4">UMB0112</strain>
    </source>
</reference>
<evidence type="ECO:0000313" key="4">
    <source>
        <dbReference type="Proteomes" id="UP000234639"/>
    </source>
</evidence>
<evidence type="ECO:0000313" key="2">
    <source>
        <dbReference type="EMBL" id="MCZ6159706.1"/>
    </source>
</evidence>
<dbReference type="InterPro" id="IPR029063">
    <property type="entry name" value="SAM-dependent_MTases_sf"/>
</dbReference>
<dbReference type="AlphaFoldDB" id="A0A2I1N9T0"/>
<dbReference type="InterPro" id="IPR041698">
    <property type="entry name" value="Methyltransf_25"/>
</dbReference>
<dbReference type="SUPFAM" id="SSF53335">
    <property type="entry name" value="S-adenosyl-L-methionine-dependent methyltransferases"/>
    <property type="match status" value="1"/>
</dbReference>
<reference evidence="2" key="2">
    <citation type="submission" date="2022-12" db="EMBL/GenBank/DDBJ databases">
        <title>Species Delineation and Comparative Genomics within the Campylobacter ureolyticus Complex.</title>
        <authorList>
            <person name="Maki J."/>
            <person name="Howard M."/>
            <person name="Connelly S."/>
            <person name="Hardy D.J."/>
            <person name="Cameron A."/>
        </authorList>
    </citation>
    <scope>NUCLEOTIDE SEQUENCE</scope>
    <source>
        <strain evidence="2">URMC_787</strain>
    </source>
</reference>
<proteinExistence type="predicted"/>
<gene>
    <name evidence="3" type="ORF">CYJ41_04720</name>
    <name evidence="2" type="ORF">O6B32_04345</name>
</gene>
<organism evidence="3 4">
    <name type="scientific">Campylobacter ureolyticus</name>
    <dbReference type="NCBI Taxonomy" id="827"/>
    <lineage>
        <taxon>Bacteria</taxon>
        <taxon>Pseudomonadati</taxon>
        <taxon>Campylobacterota</taxon>
        <taxon>Epsilonproteobacteria</taxon>
        <taxon>Campylobacterales</taxon>
        <taxon>Campylobacteraceae</taxon>
        <taxon>Campylobacter</taxon>
    </lineage>
</organism>
<dbReference type="GO" id="GO:0008168">
    <property type="term" value="F:methyltransferase activity"/>
    <property type="evidence" value="ECO:0007669"/>
    <property type="project" value="UniProtKB-KW"/>
</dbReference>
<comment type="caution">
    <text evidence="3">The sequence shown here is derived from an EMBL/GenBank/DDBJ whole genome shotgun (WGS) entry which is preliminary data.</text>
</comment>
<evidence type="ECO:0000259" key="1">
    <source>
        <dbReference type="Pfam" id="PF13649"/>
    </source>
</evidence>
<sequence length="251" mass="29324">MNVQNKNSNIKNSEIWDKKAKSYSKFDGNLNEFQIRFFKILKDFDVSFKDKTLVDIGCGTGIYSLYLAGICKMVLGVDSSTKMLEELNLKKAEFKINNLQTINSDFKNFQTADKFDIAFLTMSPALQNEDDFNKFMDLGNLRIYLNWEEPKNSSMLDPFYKIYKRNDKNKNIASNLQNFLIKNNISYKTEVLREIRSANRSLNEAFENTIWHLEINGIKYDEGEIKNTLLKMQKDGFIEDVIKSKMRVLVF</sequence>
<evidence type="ECO:0000313" key="3">
    <source>
        <dbReference type="EMBL" id="PKZ29144.1"/>
    </source>
</evidence>
<keyword evidence="3" id="KW-0808">Transferase</keyword>
<keyword evidence="3" id="KW-0489">Methyltransferase</keyword>
<name>A0A2I1N9T0_9BACT</name>
<dbReference type="Proteomes" id="UP001075225">
    <property type="component" value="Unassembled WGS sequence"/>
</dbReference>